<accession>A0A0W0TR87</accession>
<dbReference type="InterPro" id="IPR050400">
    <property type="entry name" value="Bact_Cytoskel_RodZ"/>
</dbReference>
<protein>
    <submittedName>
        <fullName evidence="2">DNA-binding protein</fullName>
    </submittedName>
</protein>
<reference evidence="2 3" key="1">
    <citation type="submission" date="2015-11" db="EMBL/GenBank/DDBJ databases">
        <title>Genomic analysis of 38 Legionella species identifies large and diverse effector repertoires.</title>
        <authorList>
            <person name="Burstein D."/>
            <person name="Amaro F."/>
            <person name="Zusman T."/>
            <person name="Lifshitz Z."/>
            <person name="Cohen O."/>
            <person name="Gilbert J.A."/>
            <person name="Pupko T."/>
            <person name="Shuman H.A."/>
            <person name="Segal G."/>
        </authorList>
    </citation>
    <scope>NUCLEOTIDE SEQUENCE [LARGE SCALE GENOMIC DNA]</scope>
    <source>
        <strain evidence="2 3">SE-32A-C8</strain>
    </source>
</reference>
<gene>
    <name evidence="2" type="ORF">Lery_1084</name>
</gene>
<keyword evidence="2" id="KW-0238">DNA-binding</keyword>
<dbReference type="GO" id="GO:0003677">
    <property type="term" value="F:DNA binding"/>
    <property type="evidence" value="ECO:0007669"/>
    <property type="project" value="UniProtKB-KW"/>
</dbReference>
<dbReference type="PATRIC" id="fig|448.7.peg.1138"/>
<dbReference type="Proteomes" id="UP000054773">
    <property type="component" value="Unassembled WGS sequence"/>
</dbReference>
<organism evidence="2 3">
    <name type="scientific">Legionella erythra</name>
    <dbReference type="NCBI Taxonomy" id="448"/>
    <lineage>
        <taxon>Bacteria</taxon>
        <taxon>Pseudomonadati</taxon>
        <taxon>Pseudomonadota</taxon>
        <taxon>Gammaproteobacteria</taxon>
        <taxon>Legionellales</taxon>
        <taxon>Legionellaceae</taxon>
        <taxon>Legionella</taxon>
    </lineage>
</organism>
<keyword evidence="1" id="KW-1133">Transmembrane helix</keyword>
<dbReference type="OrthoDB" id="9790252at2"/>
<dbReference type="EMBL" id="LNYA01000023">
    <property type="protein sequence ID" value="KTC98030.1"/>
    <property type="molecule type" value="Genomic_DNA"/>
</dbReference>
<keyword evidence="1" id="KW-0812">Transmembrane</keyword>
<dbReference type="PANTHER" id="PTHR34475:SF1">
    <property type="entry name" value="CYTOSKELETON PROTEIN RODZ"/>
    <property type="match status" value="1"/>
</dbReference>
<comment type="caution">
    <text evidence="2">The sequence shown here is derived from an EMBL/GenBank/DDBJ whole genome shotgun (WGS) entry which is preliminary data.</text>
</comment>
<dbReference type="InterPro" id="IPR010982">
    <property type="entry name" value="Lambda_DNA-bd_dom_sf"/>
</dbReference>
<dbReference type="AlphaFoldDB" id="A0A0W0TR87"/>
<dbReference type="Pfam" id="PF13413">
    <property type="entry name" value="HTH_25"/>
    <property type="match status" value="1"/>
</dbReference>
<dbReference type="STRING" id="448.Lery_1084"/>
<dbReference type="PANTHER" id="PTHR34475">
    <property type="match status" value="1"/>
</dbReference>
<dbReference type="RefSeq" id="WP_058526245.1">
    <property type="nucleotide sequence ID" value="NZ_CAAAHY010000002.1"/>
</dbReference>
<evidence type="ECO:0000313" key="3">
    <source>
        <dbReference type="Proteomes" id="UP000054773"/>
    </source>
</evidence>
<proteinExistence type="predicted"/>
<evidence type="ECO:0000313" key="2">
    <source>
        <dbReference type="EMBL" id="KTC98030.1"/>
    </source>
</evidence>
<keyword evidence="3" id="KW-1185">Reference proteome</keyword>
<evidence type="ECO:0000256" key="1">
    <source>
        <dbReference type="SAM" id="Phobius"/>
    </source>
</evidence>
<sequence>MNSTVPMDEAQADNLIQNPGAQLALIREKKGYSREYVAGKLHLRVRLIELLEEDAYEQMPEPVFVKGYFRAYAKLLGVAAEPYVSSFNKTVVAERKPEKAALWQSKRESHRGERAVRWITACIVIAAVAAVSFWWQKNSDKPLFFTKNDSQVTSLKKPDANEVEQQIEVKLTDISKMQSMFRLNSDTSTEK</sequence>
<feature type="transmembrane region" description="Helical" evidence="1">
    <location>
        <begin position="115"/>
        <end position="135"/>
    </location>
</feature>
<name>A0A0W0TR87_LEGER</name>
<dbReference type="Gene3D" id="1.10.260.40">
    <property type="entry name" value="lambda repressor-like DNA-binding domains"/>
    <property type="match status" value="1"/>
</dbReference>
<keyword evidence="1" id="KW-0472">Membrane</keyword>